<reference evidence="2" key="1">
    <citation type="journal article" date="2019" name="Int. J. Syst. Evol. Microbiol.">
        <title>The Global Catalogue of Microorganisms (GCM) 10K type strain sequencing project: providing services to taxonomists for standard genome sequencing and annotation.</title>
        <authorList>
            <consortium name="The Broad Institute Genomics Platform"/>
            <consortium name="The Broad Institute Genome Sequencing Center for Infectious Disease"/>
            <person name="Wu L."/>
            <person name="Ma J."/>
        </authorList>
    </citation>
    <scope>NUCLEOTIDE SEQUENCE [LARGE SCALE GENOMIC DNA]</scope>
    <source>
        <strain evidence="2">JCM 18715</strain>
    </source>
</reference>
<evidence type="ECO:0000313" key="1">
    <source>
        <dbReference type="EMBL" id="GAA5168194.1"/>
    </source>
</evidence>
<dbReference type="RefSeq" id="WP_345533697.1">
    <property type="nucleotide sequence ID" value="NZ_BAABLD010000010.1"/>
</dbReference>
<dbReference type="EMBL" id="BAABLD010000010">
    <property type="protein sequence ID" value="GAA5168194.1"/>
    <property type="molecule type" value="Genomic_DNA"/>
</dbReference>
<protein>
    <submittedName>
        <fullName evidence="1">Uncharacterized protein</fullName>
    </submittedName>
</protein>
<accession>A0ABP9QVA7</accession>
<gene>
    <name evidence="1" type="ORF">GCM10025770_27820</name>
</gene>
<evidence type="ECO:0000313" key="2">
    <source>
        <dbReference type="Proteomes" id="UP001500547"/>
    </source>
</evidence>
<sequence>MKFKPVLPGVLNPAGWKWRQRRAQKRARRAAAIRLDGLFPLSFVPESSVSRRTI</sequence>
<comment type="caution">
    <text evidence="1">The sequence shown here is derived from an EMBL/GenBank/DDBJ whole genome shotgun (WGS) entry which is preliminary data.</text>
</comment>
<organism evidence="1 2">
    <name type="scientific">Viridibacterium curvum</name>
    <dbReference type="NCBI Taxonomy" id="1101404"/>
    <lineage>
        <taxon>Bacteria</taxon>
        <taxon>Pseudomonadati</taxon>
        <taxon>Pseudomonadota</taxon>
        <taxon>Betaproteobacteria</taxon>
        <taxon>Rhodocyclales</taxon>
        <taxon>Rhodocyclaceae</taxon>
        <taxon>Viridibacterium</taxon>
    </lineage>
</organism>
<keyword evidence="2" id="KW-1185">Reference proteome</keyword>
<dbReference type="Proteomes" id="UP001500547">
    <property type="component" value="Unassembled WGS sequence"/>
</dbReference>
<proteinExistence type="predicted"/>
<name>A0ABP9QVA7_9RHOO</name>